<keyword evidence="3" id="KW-0274">FAD</keyword>
<reference evidence="8 9" key="1">
    <citation type="journal article" date="2023" name="G3 (Bethesda)">
        <title>A chromosome-level genome assembly of Zasmidium syzygii isolated from banana leaves.</title>
        <authorList>
            <person name="van Westerhoven A.C."/>
            <person name="Mehrabi R."/>
            <person name="Talebi R."/>
            <person name="Steentjes M.B.F."/>
            <person name="Corcolon B."/>
            <person name="Chong P.A."/>
            <person name="Kema G.H.J."/>
            <person name="Seidl M.F."/>
        </authorList>
    </citation>
    <scope>NUCLEOTIDE SEQUENCE [LARGE SCALE GENOMIC DNA]</scope>
    <source>
        <strain evidence="8 9">P124</strain>
    </source>
</reference>
<keyword evidence="6" id="KW-1133">Transmembrane helix</keyword>
<keyword evidence="6" id="KW-0472">Membrane</keyword>
<dbReference type="Pfam" id="PF01494">
    <property type="entry name" value="FAD_binding_3"/>
    <property type="match status" value="1"/>
</dbReference>
<dbReference type="PANTHER" id="PTHR13789:SF314">
    <property type="entry name" value="FAD-BINDING DOMAIN-CONTAINING PROTEIN"/>
    <property type="match status" value="1"/>
</dbReference>
<comment type="similarity">
    <text evidence="1">Belongs to the paxM FAD-dependent monooxygenase family.</text>
</comment>
<evidence type="ECO:0000313" key="9">
    <source>
        <dbReference type="Proteomes" id="UP001305779"/>
    </source>
</evidence>
<dbReference type="InterPro" id="IPR050493">
    <property type="entry name" value="FAD-dep_Monooxygenase_BioMet"/>
</dbReference>
<dbReference type="InterPro" id="IPR002938">
    <property type="entry name" value="FAD-bd"/>
</dbReference>
<evidence type="ECO:0000256" key="6">
    <source>
        <dbReference type="SAM" id="Phobius"/>
    </source>
</evidence>
<sequence length="457" mass="51410">MPEPPRTNIQMPPLNVIIVGAGIGGLAASVALRKAGHNVLVLEKDPSKREIGYAVSVPPNCSRVLRSLGIDLKKARATDWSGLDYIRADLHPPETLPRRYINTEDMYGAPHLCCHRVDLHEALREKALDPSVVGGPPVTIKEGARVVEFDPDQGWVRQQNGEVLYADLIVAADGIRSKAHKWILGEEQPAELSKLRSIRFVVPTETLLKNPKTRPLIENLHNEGTRAAVWFGESGKIGIFQSPCRDNTLQNFVIYDIADANQTPSPDWIKKADRQQALDLLQREGFDESVQEIVRCSNEHDMYLWKVGDRYPFPKLQSGKLVILGDAAHPMRPDHGQGASQAVEDAGVLGIIMENASGPEVPGRLRMWEALRRPRVAVTQLCSRAETLSFEMSEENIQKVHAIMPPEELPELTRPGLFHWWFKYDTLAEARRFLNEQLKIAKSLDDRFWKTVMSETW</sequence>
<feature type="transmembrane region" description="Helical" evidence="6">
    <location>
        <begin position="12"/>
        <end position="32"/>
    </location>
</feature>
<evidence type="ECO:0000259" key="7">
    <source>
        <dbReference type="Pfam" id="PF01494"/>
    </source>
</evidence>
<feature type="domain" description="FAD-binding" evidence="7">
    <location>
        <begin position="15"/>
        <end position="376"/>
    </location>
</feature>
<evidence type="ECO:0000256" key="1">
    <source>
        <dbReference type="ARBA" id="ARBA00007992"/>
    </source>
</evidence>
<dbReference type="PANTHER" id="PTHR13789">
    <property type="entry name" value="MONOOXYGENASE"/>
    <property type="match status" value="1"/>
</dbReference>
<protein>
    <recommendedName>
        <fullName evidence="7">FAD-binding domain-containing protein</fullName>
    </recommendedName>
</protein>
<dbReference type="InterPro" id="IPR036188">
    <property type="entry name" value="FAD/NAD-bd_sf"/>
</dbReference>
<keyword evidence="4" id="KW-0560">Oxidoreductase</keyword>
<dbReference type="Gene3D" id="3.50.50.60">
    <property type="entry name" value="FAD/NAD(P)-binding domain"/>
    <property type="match status" value="1"/>
</dbReference>
<dbReference type="Proteomes" id="UP001305779">
    <property type="component" value="Unassembled WGS sequence"/>
</dbReference>
<keyword evidence="9" id="KW-1185">Reference proteome</keyword>
<evidence type="ECO:0000256" key="4">
    <source>
        <dbReference type="ARBA" id="ARBA00023002"/>
    </source>
</evidence>
<evidence type="ECO:0000256" key="3">
    <source>
        <dbReference type="ARBA" id="ARBA00022827"/>
    </source>
</evidence>
<evidence type="ECO:0000313" key="8">
    <source>
        <dbReference type="EMBL" id="KAK4501838.1"/>
    </source>
</evidence>
<name>A0ABR0EL27_ZASCE</name>
<keyword evidence="6" id="KW-0812">Transmembrane</keyword>
<dbReference type="PRINTS" id="PR00420">
    <property type="entry name" value="RNGMNOXGNASE"/>
</dbReference>
<accession>A0ABR0EL27</accession>
<dbReference type="EMBL" id="JAXOVC010000005">
    <property type="protein sequence ID" value="KAK4501838.1"/>
    <property type="molecule type" value="Genomic_DNA"/>
</dbReference>
<evidence type="ECO:0000256" key="2">
    <source>
        <dbReference type="ARBA" id="ARBA00022630"/>
    </source>
</evidence>
<comment type="caution">
    <text evidence="8">The sequence shown here is derived from an EMBL/GenBank/DDBJ whole genome shotgun (WGS) entry which is preliminary data.</text>
</comment>
<keyword evidence="5" id="KW-0503">Monooxygenase</keyword>
<keyword evidence="2" id="KW-0285">Flavoprotein</keyword>
<organism evidence="8 9">
    <name type="scientific">Zasmidium cellare</name>
    <name type="common">Wine cellar mold</name>
    <name type="synonym">Racodium cellare</name>
    <dbReference type="NCBI Taxonomy" id="395010"/>
    <lineage>
        <taxon>Eukaryota</taxon>
        <taxon>Fungi</taxon>
        <taxon>Dikarya</taxon>
        <taxon>Ascomycota</taxon>
        <taxon>Pezizomycotina</taxon>
        <taxon>Dothideomycetes</taxon>
        <taxon>Dothideomycetidae</taxon>
        <taxon>Mycosphaerellales</taxon>
        <taxon>Mycosphaerellaceae</taxon>
        <taxon>Zasmidium</taxon>
    </lineage>
</organism>
<dbReference type="SUPFAM" id="SSF51905">
    <property type="entry name" value="FAD/NAD(P)-binding domain"/>
    <property type="match status" value="1"/>
</dbReference>
<evidence type="ECO:0000256" key="5">
    <source>
        <dbReference type="ARBA" id="ARBA00023033"/>
    </source>
</evidence>
<proteinExistence type="inferred from homology"/>
<gene>
    <name evidence="8" type="ORF">PRZ48_007647</name>
</gene>